<protein>
    <submittedName>
        <fullName evidence="3">Uncharacterized protein</fullName>
    </submittedName>
</protein>
<feature type="region of interest" description="Disordered" evidence="2">
    <location>
        <begin position="128"/>
        <end position="157"/>
    </location>
</feature>
<feature type="compositionally biased region" description="Basic residues" evidence="2">
    <location>
        <begin position="233"/>
        <end position="246"/>
    </location>
</feature>
<evidence type="ECO:0000313" key="4">
    <source>
        <dbReference type="Proteomes" id="UP000688947"/>
    </source>
</evidence>
<dbReference type="PANTHER" id="PTHR31206">
    <property type="entry name" value="LP10445P"/>
    <property type="match status" value="1"/>
</dbReference>
<proteinExistence type="predicted"/>
<dbReference type="PANTHER" id="PTHR31206:SF1">
    <property type="entry name" value="LP10445P"/>
    <property type="match status" value="1"/>
</dbReference>
<evidence type="ECO:0000313" key="3">
    <source>
        <dbReference type="EMBL" id="KAG6973701.1"/>
    </source>
</evidence>
<dbReference type="Proteomes" id="UP000688947">
    <property type="component" value="Unassembled WGS sequence"/>
</dbReference>
<comment type="caution">
    <text evidence="3">The sequence shown here is derived from an EMBL/GenBank/DDBJ whole genome shotgun (WGS) entry which is preliminary data.</text>
</comment>
<name>A0A8T1V1U9_9STRA</name>
<feature type="compositionally biased region" description="Low complexity" evidence="2">
    <location>
        <begin position="133"/>
        <end position="145"/>
    </location>
</feature>
<dbReference type="InterPro" id="IPR028260">
    <property type="entry name" value="FAM177"/>
</dbReference>
<feature type="compositionally biased region" description="Basic and acidic residues" evidence="2">
    <location>
        <begin position="217"/>
        <end position="228"/>
    </location>
</feature>
<keyword evidence="1" id="KW-0175">Coiled coil</keyword>
<gene>
    <name evidence="3" type="ORF">JG687_00000783</name>
</gene>
<dbReference type="OrthoDB" id="151784at2759"/>
<feature type="coiled-coil region" evidence="1">
    <location>
        <begin position="352"/>
        <end position="386"/>
    </location>
</feature>
<dbReference type="Pfam" id="PF14774">
    <property type="entry name" value="FAM177"/>
    <property type="match status" value="1"/>
</dbReference>
<accession>A0A8T1V1U9</accession>
<feature type="region of interest" description="Disordered" evidence="2">
    <location>
        <begin position="53"/>
        <end position="78"/>
    </location>
</feature>
<reference evidence="3" key="1">
    <citation type="submission" date="2021-01" db="EMBL/GenBank/DDBJ databases">
        <title>Phytophthora aleatoria, a newly-described species from Pinus radiata is distinct from Phytophthora cactorum isolates based on comparative genomics.</title>
        <authorList>
            <person name="Mcdougal R."/>
            <person name="Panda P."/>
            <person name="Williams N."/>
            <person name="Studholme D.J."/>
        </authorList>
    </citation>
    <scope>NUCLEOTIDE SEQUENCE</scope>
    <source>
        <strain evidence="3">NZFS 3830</strain>
    </source>
</reference>
<feature type="compositionally biased region" description="Basic and acidic residues" evidence="2">
    <location>
        <begin position="191"/>
        <end position="200"/>
    </location>
</feature>
<evidence type="ECO:0000256" key="1">
    <source>
        <dbReference type="SAM" id="Coils"/>
    </source>
</evidence>
<evidence type="ECO:0000256" key="2">
    <source>
        <dbReference type="SAM" id="MobiDB-lite"/>
    </source>
</evidence>
<feature type="region of interest" description="Disordered" evidence="2">
    <location>
        <begin position="178"/>
        <end position="292"/>
    </location>
</feature>
<organism evidence="3 4">
    <name type="scientific">Phytophthora cactorum</name>
    <dbReference type="NCBI Taxonomy" id="29920"/>
    <lineage>
        <taxon>Eukaryota</taxon>
        <taxon>Sar</taxon>
        <taxon>Stramenopiles</taxon>
        <taxon>Oomycota</taxon>
        <taxon>Peronosporomycetes</taxon>
        <taxon>Peronosporales</taxon>
        <taxon>Peronosporaceae</taxon>
        <taxon>Phytophthora</taxon>
    </lineage>
</organism>
<dbReference type="EMBL" id="JAENGZ010000016">
    <property type="protein sequence ID" value="KAG6973701.1"/>
    <property type="molecule type" value="Genomic_DNA"/>
</dbReference>
<dbReference type="AlphaFoldDB" id="A0A8T1V1U9"/>
<sequence length="394" mass="44229">MPLSISFYHNKRGESAASSYQSVALHDRTKVKHKMALPCEFYRNIWGPTEDEDAAQRRRARSTKSGRSPASAASRKFKKRVTTGPLVDIAQVAHVVTTMSDFRADYGEDSKKVRLVNLWDDRSLALGLESGSDKSSGSSSGSDKGPSTADTEPEEIMSPICSRADRITELSCEDSDDDLSSLASSLVPRHRPGELKRAKTPEIIFPNAKKNANGRGKGSDKSDRKELNFKNLPKAHPKLTNHKSKRSSMTASERVLTKNEINLEPEEQLTLDKSSDNTLDNNSDDDSQSSSMYSEVPRIAWDWICWSGAKTFDGMNFAGEVMANFLGLNQSKYQWIIDAQAREEEDKQQRQLERRQRRQLRLEQLLEAEQRKLQELEIGAREQDSALIDTSTTV</sequence>
<dbReference type="VEuPathDB" id="FungiDB:PC110_g6292"/>